<dbReference type="AlphaFoldDB" id="A0A6V7J9B1"/>
<name>A0A6V7J9B1_9HYME</name>
<reference evidence="1" key="1">
    <citation type="submission" date="2020-07" db="EMBL/GenBank/DDBJ databases">
        <authorList>
            <person name="Ferguson B K."/>
        </authorList>
    </citation>
    <scope>NUCLEOTIDE SEQUENCE</scope>
    <source>
        <strain evidence="1">L06</strain>
    </source>
</reference>
<dbReference type="EMBL" id="CADCXW020000015">
    <property type="protein sequence ID" value="CAD1547349.1"/>
    <property type="molecule type" value="Genomic_DNA"/>
</dbReference>
<organism evidence="1">
    <name type="scientific">Bracon brevicornis</name>
    <dbReference type="NCBI Taxonomy" id="1563983"/>
    <lineage>
        <taxon>Eukaryota</taxon>
        <taxon>Metazoa</taxon>
        <taxon>Ecdysozoa</taxon>
        <taxon>Arthropoda</taxon>
        <taxon>Hexapoda</taxon>
        <taxon>Insecta</taxon>
        <taxon>Pterygota</taxon>
        <taxon>Neoptera</taxon>
        <taxon>Endopterygota</taxon>
        <taxon>Hymenoptera</taxon>
        <taxon>Apocrita</taxon>
        <taxon>Ichneumonoidea</taxon>
        <taxon>Braconidae</taxon>
        <taxon>Braconinae</taxon>
        <taxon>Bracon</taxon>
    </lineage>
</organism>
<evidence type="ECO:0000313" key="1">
    <source>
        <dbReference type="EMBL" id="CAD1547349.1"/>
    </source>
</evidence>
<gene>
    <name evidence="1" type="ORF">BBRV_LOCUS43603</name>
</gene>
<accession>A0A6V7J9B1</accession>
<proteinExistence type="predicted"/>
<evidence type="ECO:0008006" key="2">
    <source>
        <dbReference type="Google" id="ProtNLM"/>
    </source>
</evidence>
<protein>
    <recommendedName>
        <fullName evidence="2">Retrotransposon gag domain-containing protein</fullName>
    </recommendedName>
</protein>
<sequence>MAEEAELENEEEMRNPVRLRLMRKAAKLIHYMKINFTSKEQQDFFDILDRLKTLKDCSGLNVDEFLEIVTFASTSAIDILQSFLSTVFEVSDVMDVICRDTIKLPNDPCRHELMMDAIKLFLKMDLTFAGTAREDVDLYLYRVDAVKNCSGLTGKEFYLILPITLKGAAMDWFQKRYHTGFSRSHQQIVTERFDRYKTSDESSIELSRAKLMMKTAMWILDSKLQYSGIRHEIAEDFLTRLKLMKMCSTLRGGEFLKIVPFALKLQAADWYQSNSLHMTTYDDFLMHFCFKYNIERH</sequence>